<proteinExistence type="predicted"/>
<dbReference type="EMBL" id="JAWDGP010006542">
    <property type="protein sequence ID" value="KAK3739250.1"/>
    <property type="molecule type" value="Genomic_DNA"/>
</dbReference>
<reference evidence="2" key="1">
    <citation type="journal article" date="2023" name="G3 (Bethesda)">
        <title>A reference genome for the long-term kleptoplast-retaining sea slug Elysia crispata morphotype clarki.</title>
        <authorList>
            <person name="Eastman K.E."/>
            <person name="Pendleton A.L."/>
            <person name="Shaikh M.A."/>
            <person name="Suttiyut T."/>
            <person name="Ogas R."/>
            <person name="Tomko P."/>
            <person name="Gavelis G."/>
            <person name="Widhalm J.R."/>
            <person name="Wisecaver J.H."/>
        </authorList>
    </citation>
    <scope>NUCLEOTIDE SEQUENCE</scope>
    <source>
        <strain evidence="2">ECLA1</strain>
    </source>
</reference>
<comment type="caution">
    <text evidence="2">The sequence shown here is derived from an EMBL/GenBank/DDBJ whole genome shotgun (WGS) entry which is preliminary data.</text>
</comment>
<gene>
    <name evidence="2" type="ORF">RRG08_008111</name>
</gene>
<dbReference type="Proteomes" id="UP001283361">
    <property type="component" value="Unassembled WGS sequence"/>
</dbReference>
<feature type="region of interest" description="Disordered" evidence="1">
    <location>
        <begin position="46"/>
        <end position="81"/>
    </location>
</feature>
<evidence type="ECO:0000313" key="3">
    <source>
        <dbReference type="Proteomes" id="UP001283361"/>
    </source>
</evidence>
<accession>A0AAE0YB78</accession>
<sequence>MADKEKTFHVNILKIYNKREVPAEEKEEQLPEKGLLQCSVSAIVSEVEEADEMGDDAGPGSNPPLSIDTPELQQTEGTGDVNLFGGLEAAQQEQLREVLKEFSDVFTDVPGQTHLIEHDIQLTSTDPIRKRPYPVPQSMRETMREEVDRMIKAGIMEPSSSPSVIG</sequence>
<keyword evidence="3" id="KW-1185">Reference proteome</keyword>
<evidence type="ECO:0000313" key="2">
    <source>
        <dbReference type="EMBL" id="KAK3739250.1"/>
    </source>
</evidence>
<feature type="compositionally biased region" description="Acidic residues" evidence="1">
    <location>
        <begin position="46"/>
        <end position="55"/>
    </location>
</feature>
<dbReference type="Gene3D" id="3.10.10.10">
    <property type="entry name" value="HIV Type 1 Reverse Transcriptase, subunit A, domain 1"/>
    <property type="match status" value="1"/>
</dbReference>
<organism evidence="2 3">
    <name type="scientific">Elysia crispata</name>
    <name type="common">lettuce slug</name>
    <dbReference type="NCBI Taxonomy" id="231223"/>
    <lineage>
        <taxon>Eukaryota</taxon>
        <taxon>Metazoa</taxon>
        <taxon>Spiralia</taxon>
        <taxon>Lophotrochozoa</taxon>
        <taxon>Mollusca</taxon>
        <taxon>Gastropoda</taxon>
        <taxon>Heterobranchia</taxon>
        <taxon>Euthyneura</taxon>
        <taxon>Panpulmonata</taxon>
        <taxon>Sacoglossa</taxon>
        <taxon>Placobranchoidea</taxon>
        <taxon>Plakobranchidae</taxon>
        <taxon>Elysia</taxon>
    </lineage>
</organism>
<dbReference type="InterPro" id="IPR043502">
    <property type="entry name" value="DNA/RNA_pol_sf"/>
</dbReference>
<protein>
    <submittedName>
        <fullName evidence="2">Uncharacterized protein</fullName>
    </submittedName>
</protein>
<name>A0AAE0YB78_9GAST</name>
<dbReference type="InterPro" id="IPR050951">
    <property type="entry name" value="Retrovirus_Pol_polyprotein"/>
</dbReference>
<evidence type="ECO:0000256" key="1">
    <source>
        <dbReference type="SAM" id="MobiDB-lite"/>
    </source>
</evidence>
<dbReference type="PANTHER" id="PTHR37984">
    <property type="entry name" value="PROTEIN CBG26694"/>
    <property type="match status" value="1"/>
</dbReference>
<dbReference type="SUPFAM" id="SSF56672">
    <property type="entry name" value="DNA/RNA polymerases"/>
    <property type="match status" value="1"/>
</dbReference>
<dbReference type="AlphaFoldDB" id="A0AAE0YB78"/>
<dbReference type="PANTHER" id="PTHR37984:SF5">
    <property type="entry name" value="PROTEIN NYNRIN-LIKE"/>
    <property type="match status" value="1"/>
</dbReference>